<dbReference type="EMBL" id="CATOUU010000878">
    <property type="protein sequence ID" value="CAI9956617.1"/>
    <property type="molecule type" value="Genomic_DNA"/>
</dbReference>
<evidence type="ECO:0000313" key="3">
    <source>
        <dbReference type="EMBL" id="CAL6051425.1"/>
    </source>
</evidence>
<name>A0AA86QI04_9EUKA</name>
<protein>
    <submittedName>
        <fullName evidence="3">Hypothetical_protein</fullName>
    </submittedName>
</protein>
<accession>A0AA86QI04</accession>
<keyword evidence="1" id="KW-1133">Transmembrane helix</keyword>
<dbReference type="EMBL" id="CAXDID020000188">
    <property type="protein sequence ID" value="CAL6051425.1"/>
    <property type="molecule type" value="Genomic_DNA"/>
</dbReference>
<dbReference type="AlphaFoldDB" id="A0AA86QI04"/>
<feature type="transmembrane region" description="Helical" evidence="1">
    <location>
        <begin position="46"/>
        <end position="66"/>
    </location>
</feature>
<keyword evidence="4" id="KW-1185">Reference proteome</keyword>
<evidence type="ECO:0000313" key="4">
    <source>
        <dbReference type="Proteomes" id="UP001642409"/>
    </source>
</evidence>
<organism evidence="2">
    <name type="scientific">Hexamita inflata</name>
    <dbReference type="NCBI Taxonomy" id="28002"/>
    <lineage>
        <taxon>Eukaryota</taxon>
        <taxon>Metamonada</taxon>
        <taxon>Diplomonadida</taxon>
        <taxon>Hexamitidae</taxon>
        <taxon>Hexamitinae</taxon>
        <taxon>Hexamita</taxon>
    </lineage>
</organism>
<gene>
    <name evidence="2" type="ORF">HINF_LOCUS44262</name>
    <name evidence="3" type="ORF">HINF_LOCUS44363</name>
</gene>
<dbReference type="Proteomes" id="UP001642409">
    <property type="component" value="Unassembled WGS sequence"/>
</dbReference>
<keyword evidence="1" id="KW-0472">Membrane</keyword>
<evidence type="ECO:0000256" key="1">
    <source>
        <dbReference type="SAM" id="Phobius"/>
    </source>
</evidence>
<proteinExistence type="predicted"/>
<reference evidence="3 4" key="2">
    <citation type="submission" date="2024-07" db="EMBL/GenBank/DDBJ databases">
        <authorList>
            <person name="Akdeniz Z."/>
        </authorList>
    </citation>
    <scope>NUCLEOTIDE SEQUENCE [LARGE SCALE GENOMIC DNA]</scope>
</reference>
<keyword evidence="1" id="KW-0812">Transmembrane</keyword>
<sequence length="114" mass="13565">MTLFHGLNLDQIINNANTITRNSPAQPKAVINKKTPLYGFFLRREFYLLHGVSIAFMLYAIGLDFYDFANMFHAVKKYCKGDQRQFYHLAINTLYLVREECCRFLSDHWFRKEM</sequence>
<evidence type="ECO:0000313" key="2">
    <source>
        <dbReference type="EMBL" id="CAI9956617.1"/>
    </source>
</evidence>
<comment type="caution">
    <text evidence="2">The sequence shown here is derived from an EMBL/GenBank/DDBJ whole genome shotgun (WGS) entry which is preliminary data.</text>
</comment>
<reference evidence="2" key="1">
    <citation type="submission" date="2023-06" db="EMBL/GenBank/DDBJ databases">
        <authorList>
            <person name="Kurt Z."/>
        </authorList>
    </citation>
    <scope>NUCLEOTIDE SEQUENCE</scope>
</reference>